<feature type="compositionally biased region" description="Basic and acidic residues" evidence="2">
    <location>
        <begin position="284"/>
        <end position="294"/>
    </location>
</feature>
<comment type="caution">
    <text evidence="5">The sequence shown here is derived from an EMBL/GenBank/DDBJ whole genome shotgun (WGS) entry which is preliminary data.</text>
</comment>
<feature type="domain" description="Rab-GAP TBC" evidence="4">
    <location>
        <begin position="615"/>
        <end position="811"/>
    </location>
</feature>
<dbReference type="SUPFAM" id="SSF47923">
    <property type="entry name" value="Ypt/Rab-GAP domain of gyp1p"/>
    <property type="match status" value="2"/>
</dbReference>
<proteinExistence type="predicted"/>
<evidence type="ECO:0000256" key="2">
    <source>
        <dbReference type="SAM" id="MobiDB-lite"/>
    </source>
</evidence>
<gene>
    <name evidence="5" type="ORF">CSKR_200091</name>
</gene>
<dbReference type="CDD" id="cd01265">
    <property type="entry name" value="PH_TBC1D2A"/>
    <property type="match status" value="1"/>
</dbReference>
<feature type="domain" description="PH" evidence="3">
    <location>
        <begin position="4"/>
        <end position="107"/>
    </location>
</feature>
<dbReference type="OrthoDB" id="294251at2759"/>
<dbReference type="InterPro" id="IPR000195">
    <property type="entry name" value="Rab-GAP-TBC_dom"/>
</dbReference>
<organism evidence="5 6">
    <name type="scientific">Clonorchis sinensis</name>
    <name type="common">Chinese liver fluke</name>
    <dbReference type="NCBI Taxonomy" id="79923"/>
    <lineage>
        <taxon>Eukaryota</taxon>
        <taxon>Metazoa</taxon>
        <taxon>Spiralia</taxon>
        <taxon>Lophotrochozoa</taxon>
        <taxon>Platyhelminthes</taxon>
        <taxon>Trematoda</taxon>
        <taxon>Digenea</taxon>
        <taxon>Opisthorchiida</taxon>
        <taxon>Opisthorchiata</taxon>
        <taxon>Opisthorchiidae</taxon>
        <taxon>Clonorchis</taxon>
    </lineage>
</organism>
<name>A0A8T1LYG2_CLOSI</name>
<reference evidence="5 6" key="1">
    <citation type="journal article" date="2018" name="Biotechnol. Adv.">
        <title>Improved genomic resources and new bioinformatic workflow for the carcinogenic parasite Clonorchis sinensis: Biotechnological implications.</title>
        <authorList>
            <person name="Wang D."/>
            <person name="Korhonen P.K."/>
            <person name="Gasser R.B."/>
            <person name="Young N.D."/>
        </authorList>
    </citation>
    <scope>NUCLEOTIDE SEQUENCE [LARGE SCALE GENOMIC DNA]</scope>
    <source>
        <strain evidence="5">Cs-k2</strain>
    </source>
</reference>
<dbReference type="PROSITE" id="PS50086">
    <property type="entry name" value="TBC_RABGAP"/>
    <property type="match status" value="1"/>
</dbReference>
<dbReference type="SMART" id="SM00164">
    <property type="entry name" value="TBC"/>
    <property type="match status" value="1"/>
</dbReference>
<evidence type="ECO:0000259" key="3">
    <source>
        <dbReference type="PROSITE" id="PS50003"/>
    </source>
</evidence>
<dbReference type="Pfam" id="PF23748">
    <property type="entry name" value="Beta-prop_LRRK2"/>
    <property type="match status" value="1"/>
</dbReference>
<evidence type="ECO:0000256" key="1">
    <source>
        <dbReference type="ARBA" id="ARBA00004300"/>
    </source>
</evidence>
<feature type="compositionally biased region" description="Polar residues" evidence="2">
    <location>
        <begin position="1251"/>
        <end position="1260"/>
    </location>
</feature>
<dbReference type="InterPro" id="IPR050302">
    <property type="entry name" value="Rab_GAP_TBC_domain"/>
</dbReference>
<feature type="region of interest" description="Disordered" evidence="2">
    <location>
        <begin position="176"/>
        <end position="214"/>
    </location>
</feature>
<dbReference type="GO" id="GO:0005096">
    <property type="term" value="F:GTPase activator activity"/>
    <property type="evidence" value="ECO:0007669"/>
    <property type="project" value="TreeGrafter"/>
</dbReference>
<keyword evidence="6" id="KW-1185">Reference proteome</keyword>
<accession>A0A8T1LYG2</accession>
<dbReference type="Proteomes" id="UP000286415">
    <property type="component" value="Unassembled WGS sequence"/>
</dbReference>
<dbReference type="InterPro" id="IPR035969">
    <property type="entry name" value="Rab-GAP_TBC_sf"/>
</dbReference>
<dbReference type="Gene3D" id="1.10.472.80">
    <property type="entry name" value="Ypt/Rab-GAP domain of gyp1p, domain 3"/>
    <property type="match status" value="1"/>
</dbReference>
<dbReference type="InterPro" id="IPR036322">
    <property type="entry name" value="WD40_repeat_dom_sf"/>
</dbReference>
<dbReference type="InterPro" id="IPR011993">
    <property type="entry name" value="PH-like_dom_sf"/>
</dbReference>
<feature type="compositionally biased region" description="Polar residues" evidence="2">
    <location>
        <begin position="1273"/>
        <end position="1307"/>
    </location>
</feature>
<dbReference type="Gene3D" id="2.130.10.10">
    <property type="entry name" value="YVTN repeat-like/Quinoprotein amine dehydrogenase"/>
    <property type="match status" value="1"/>
</dbReference>
<dbReference type="InterPro" id="IPR001849">
    <property type="entry name" value="PH_domain"/>
</dbReference>
<feature type="compositionally biased region" description="Basic and acidic residues" evidence="2">
    <location>
        <begin position="317"/>
        <end position="333"/>
    </location>
</feature>
<protein>
    <submittedName>
        <fullName evidence="5">TBC1 domain member 2B</fullName>
    </submittedName>
</protein>
<evidence type="ECO:0000259" key="4">
    <source>
        <dbReference type="PROSITE" id="PS50086"/>
    </source>
</evidence>
<dbReference type="PROSITE" id="PS50003">
    <property type="entry name" value="PH_DOMAIN"/>
    <property type="match status" value="1"/>
</dbReference>
<sequence length="1438" mass="163065">MSRWQRLSGYLHTKPTGPFRRFKGSQKHWYEFDESTMTVRAYRNEDEANTPNREPLRVITIVNAAFFIDPTEFHQFVITSEGKDNILQAETEEAMMLWLDTLQTRRNEAIRNDLETLMQGDSINITERRRQPKISTGKLPTGTLRISGAVSYDVNDIQFNSPMKPWRIANMFQFGGSNISPSRPTTPVSPMDSPVKISPTSHAEPDSPSDTSGQMINSEILSESSLATDKDDIWETKPQTLLVSTTSPIPEKLKGYTISSRYPPANSRASVRGRSRSPGALDLHTNDHLSHQSEEESAAAGVSGHEPKYLGSDFPEIYEKTERSENAEVDGVRTSDYCGSLKRGSNSSDSGPSYKAEDRPLGYRQAAFLMTIRDLQAQLDASLERESSLRQMLASREAAMAELDHRISEIEDLEERTGEFSIMENVTNSTLRNMVIEMEKKQRVLTKKLHFLVSEVRDLSAVQHMLTDHGAKQVRYTKKLNSDVLQWKYDYVKLLESCLGAFRVDSCHGLVFGDYGRSKCKVVLTKLLEEARRKDPTLPLLNRSKSTEYHVDIYGFKQSYADEVAVLHYVCRHLREFLDRQRAPEADRNRAWTELVKSPTRELSRNELKHLCRAGVPAGMRGGVWRMLIHGELKSIMTEKGPHYYNRLISEISESKIATKYRKQISLDLLRTMPNNIQFDSLEAPGIQKLQEILQAYSIHNPAVGYCQGMNFLVAIALLFLNKEDAFWCLTAILERYLPKKYFNCGLISAQVDQLVLKDLLASKLPRLAEHIQRMEIDISAITLNWFLAIFYDSVPFETLIRIWDIFLLEGSKCLFRFALALLKRNEEMLMHQSDTISFWKCLKSASRLTYDADSLVKTAYEELKPFFSRNTLMTLQNHHYVILSKAMSEKQRLWQRIIMEVAERDIDETKILMRRKNSDPARACVQAAISFEGDQIWICHGGTFDTRISAVDVEESKMMQLDMEMDAHVSSLCCLNDDIMLIGLMSGKLCAYSIKTKELLWQVPVHDSITDIVVAAWPYENVNKMFAGLSNGELVVIENAGATEPKDSTFVLCIGFTRIASLLLVENQLWCACGNSVYIFNAATLDYHNQFCISENALDLILTMKLSRYGVWIGVRGSPIIELWDVKTLNRLLLFNTHKDAATNVDLTKKESIPSLPLTPTINERIENATVKFREKLPEEQDGVHEPVRETELVEKIVADVLDNAIQSIKPSETGQGSYSAVPGTIASTDAELREQADWNLTKFPEGQAENETGTQPAMSSKLDVSHDELTSSDTNMGSTPMTPTRSNSEASSTSLVPNSPESGSASPIIPSAQPMFYPLRRESRNPDAIRLPAPRIHLQAVLRNKVSETPIRTFLTHINKLGESIIVSCATYFYDDDAILKWSRCEGERSIWTNNPIFFFDQASQQIQFPAYMMNTLRMRRESLRRRITLHTGPDA</sequence>
<evidence type="ECO:0000313" key="6">
    <source>
        <dbReference type="Proteomes" id="UP000286415"/>
    </source>
</evidence>
<dbReference type="PANTHER" id="PTHR47219">
    <property type="entry name" value="RAB GTPASE-ACTIVATING PROTEIN 1-LIKE"/>
    <property type="match status" value="1"/>
</dbReference>
<dbReference type="PANTHER" id="PTHR47219:SF20">
    <property type="entry name" value="TBC1 DOMAIN FAMILY MEMBER 2B"/>
    <property type="match status" value="1"/>
</dbReference>
<dbReference type="SUPFAM" id="SSF50729">
    <property type="entry name" value="PH domain-like"/>
    <property type="match status" value="1"/>
</dbReference>
<dbReference type="EMBL" id="NIRI02000076">
    <property type="protein sequence ID" value="KAG5441930.1"/>
    <property type="molecule type" value="Genomic_DNA"/>
</dbReference>
<dbReference type="Gene3D" id="2.30.29.30">
    <property type="entry name" value="Pleckstrin-homology domain (PH domain)/Phosphotyrosine-binding domain (PTB)"/>
    <property type="match status" value="1"/>
</dbReference>
<dbReference type="InterPro" id="IPR015943">
    <property type="entry name" value="WD40/YVTN_repeat-like_dom_sf"/>
</dbReference>
<comment type="subcellular location">
    <subcellularLocation>
        <location evidence="1">Cytoplasm</location>
        <location evidence="1">Cytoskeleton</location>
        <location evidence="1">Microtubule organizing center</location>
        <location evidence="1">Centrosome</location>
    </subcellularLocation>
</comment>
<evidence type="ECO:0000313" key="5">
    <source>
        <dbReference type="EMBL" id="KAG5441930.1"/>
    </source>
</evidence>
<dbReference type="FunFam" id="1.10.8.270:FF:000026">
    <property type="entry name" value="TBC (Tre-2/Bub2/Cdc16) domain family"/>
    <property type="match status" value="1"/>
</dbReference>
<dbReference type="Pfam" id="PF00566">
    <property type="entry name" value="RabGAP-TBC"/>
    <property type="match status" value="1"/>
</dbReference>
<dbReference type="GO" id="GO:0031267">
    <property type="term" value="F:small GTPase binding"/>
    <property type="evidence" value="ECO:0007669"/>
    <property type="project" value="TreeGrafter"/>
</dbReference>
<feature type="region of interest" description="Disordered" evidence="2">
    <location>
        <begin position="254"/>
        <end position="358"/>
    </location>
</feature>
<dbReference type="InterPro" id="IPR056602">
    <property type="entry name" value="Beta-prop_LRRK2"/>
</dbReference>
<dbReference type="SUPFAM" id="SSF50978">
    <property type="entry name" value="WD40 repeat-like"/>
    <property type="match status" value="1"/>
</dbReference>
<dbReference type="Gene3D" id="1.10.8.270">
    <property type="entry name" value="putative rabgap domain of human tbc1 domain family member 14 like domains"/>
    <property type="match status" value="1"/>
</dbReference>
<reference evidence="5 6" key="2">
    <citation type="journal article" date="2021" name="Genomics">
        <title>High-quality reference genome for Clonorchis sinensis.</title>
        <authorList>
            <person name="Young N.D."/>
            <person name="Stroehlein A.J."/>
            <person name="Kinkar L."/>
            <person name="Wang T."/>
            <person name="Sohn W.M."/>
            <person name="Chang B.C.H."/>
            <person name="Kaur P."/>
            <person name="Weisz D."/>
            <person name="Dudchenko O."/>
            <person name="Aiden E.L."/>
            <person name="Korhonen P.K."/>
            <person name="Gasser R.B."/>
        </authorList>
    </citation>
    <scope>NUCLEOTIDE SEQUENCE [LARGE SCALE GENOMIC DNA]</scope>
    <source>
        <strain evidence="5">Cs-k2</strain>
    </source>
</reference>
<feature type="compositionally biased region" description="Polar residues" evidence="2">
    <location>
        <begin position="176"/>
        <end position="188"/>
    </location>
</feature>
<dbReference type="GO" id="GO:0005813">
    <property type="term" value="C:centrosome"/>
    <property type="evidence" value="ECO:0007669"/>
    <property type="project" value="UniProtKB-SubCell"/>
</dbReference>
<feature type="region of interest" description="Disordered" evidence="2">
    <location>
        <begin position="1246"/>
        <end position="1312"/>
    </location>
</feature>